<evidence type="ECO:0000256" key="2">
    <source>
        <dbReference type="ARBA" id="ARBA00023002"/>
    </source>
</evidence>
<dbReference type="Pfam" id="PF01613">
    <property type="entry name" value="Flavin_Reduct"/>
    <property type="match status" value="1"/>
</dbReference>
<evidence type="ECO:0000256" key="1">
    <source>
        <dbReference type="ARBA" id="ARBA00008898"/>
    </source>
</evidence>
<reference evidence="5 6" key="1">
    <citation type="submission" date="2019-11" db="EMBL/GenBank/DDBJ databases">
        <authorList>
            <person name="He Y."/>
        </authorList>
    </citation>
    <scope>NUCLEOTIDE SEQUENCE [LARGE SCALE GENOMIC DNA]</scope>
    <source>
        <strain evidence="5 6">SCSIO 58843</strain>
    </source>
</reference>
<organism evidence="5 6">
    <name type="scientific">Actinomarinicola tropica</name>
    <dbReference type="NCBI Taxonomy" id="2789776"/>
    <lineage>
        <taxon>Bacteria</taxon>
        <taxon>Bacillati</taxon>
        <taxon>Actinomycetota</taxon>
        <taxon>Acidimicrobiia</taxon>
        <taxon>Acidimicrobiales</taxon>
        <taxon>Iamiaceae</taxon>
        <taxon>Actinomarinicola</taxon>
    </lineage>
</organism>
<dbReference type="PANTHER" id="PTHR30466:SF11">
    <property type="entry name" value="FLAVIN-DEPENDENT MONOOXYGENASE, REDUCTASE SUBUNIT HSAB"/>
    <property type="match status" value="1"/>
</dbReference>
<accession>A0A5Q2RGP6</accession>
<dbReference type="InterPro" id="IPR002563">
    <property type="entry name" value="Flavin_Rdtase-like_dom"/>
</dbReference>
<evidence type="ECO:0000313" key="5">
    <source>
        <dbReference type="EMBL" id="QGG95988.1"/>
    </source>
</evidence>
<keyword evidence="2" id="KW-0560">Oxidoreductase</keyword>
<keyword evidence="6" id="KW-1185">Reference proteome</keyword>
<dbReference type="InterPro" id="IPR050268">
    <property type="entry name" value="NADH-dep_flavin_reductase"/>
</dbReference>
<feature type="region of interest" description="Disordered" evidence="3">
    <location>
        <begin position="1"/>
        <end position="21"/>
    </location>
</feature>
<evidence type="ECO:0000259" key="4">
    <source>
        <dbReference type="SMART" id="SM00903"/>
    </source>
</evidence>
<sequence length="176" mass="18452">MTQHADAGDDGGDRGRGLDPTDPVAFRTALGNFASGVTAVCALDGAGRPIGLTVSSFASASLDPPLVSFCVNRGSWTWTQVRSSRRFAVSVLSEAHGSICRQLARPGDDRFAGVAWSPAPSGAPVVDDALAWFDCTIAGEHEAGDHDLVVAEVRAMDVATRPGDPLIFFRSQLRGL</sequence>
<feature type="domain" description="Flavin reductase like" evidence="4">
    <location>
        <begin position="30"/>
        <end position="175"/>
    </location>
</feature>
<proteinExistence type="inferred from homology"/>
<dbReference type="Gene3D" id="2.30.110.10">
    <property type="entry name" value="Electron Transport, Fmn-binding Protein, Chain A"/>
    <property type="match status" value="1"/>
</dbReference>
<evidence type="ECO:0000256" key="3">
    <source>
        <dbReference type="SAM" id="MobiDB-lite"/>
    </source>
</evidence>
<dbReference type="RefSeq" id="WP_153760094.1">
    <property type="nucleotide sequence ID" value="NZ_CP045851.1"/>
</dbReference>
<dbReference type="KEGG" id="atq:GH723_13260"/>
<dbReference type="AlphaFoldDB" id="A0A5Q2RGP6"/>
<dbReference type="SUPFAM" id="SSF50475">
    <property type="entry name" value="FMN-binding split barrel"/>
    <property type="match status" value="1"/>
</dbReference>
<dbReference type="GO" id="GO:0042602">
    <property type="term" value="F:riboflavin reductase (NADPH) activity"/>
    <property type="evidence" value="ECO:0007669"/>
    <property type="project" value="TreeGrafter"/>
</dbReference>
<comment type="similarity">
    <text evidence="1">Belongs to the non-flavoprotein flavin reductase family.</text>
</comment>
<name>A0A5Q2RGP6_9ACTN</name>
<dbReference type="InterPro" id="IPR012349">
    <property type="entry name" value="Split_barrel_FMN-bd"/>
</dbReference>
<evidence type="ECO:0000313" key="6">
    <source>
        <dbReference type="Proteomes" id="UP000334019"/>
    </source>
</evidence>
<dbReference type="Proteomes" id="UP000334019">
    <property type="component" value="Chromosome"/>
</dbReference>
<protein>
    <submittedName>
        <fullName evidence="5">Flavin reductase</fullName>
    </submittedName>
</protein>
<dbReference type="SMART" id="SM00903">
    <property type="entry name" value="Flavin_Reduct"/>
    <property type="match status" value="1"/>
</dbReference>
<dbReference type="PANTHER" id="PTHR30466">
    <property type="entry name" value="FLAVIN REDUCTASE"/>
    <property type="match status" value="1"/>
</dbReference>
<gene>
    <name evidence="5" type="ORF">GH723_13260</name>
</gene>
<dbReference type="GO" id="GO:0010181">
    <property type="term" value="F:FMN binding"/>
    <property type="evidence" value="ECO:0007669"/>
    <property type="project" value="InterPro"/>
</dbReference>
<dbReference type="EMBL" id="CP045851">
    <property type="protein sequence ID" value="QGG95988.1"/>
    <property type="molecule type" value="Genomic_DNA"/>
</dbReference>